<dbReference type="EMBL" id="CP031598">
    <property type="protein sequence ID" value="QEW28912.1"/>
    <property type="molecule type" value="Genomic_DNA"/>
</dbReference>
<evidence type="ECO:0000313" key="2">
    <source>
        <dbReference type="EMBL" id="QEW28912.1"/>
    </source>
</evidence>
<accession>A0A0T5PEX4</accession>
<evidence type="ECO:0000313" key="1">
    <source>
        <dbReference type="EMBL" id="KRS19733.1"/>
    </source>
</evidence>
<dbReference type="KEGG" id="rid:RIdsm_04753"/>
<name>A0A0T5PEX4_9RHOB</name>
<protein>
    <submittedName>
        <fullName evidence="1">Uncharacterized protein</fullName>
    </submittedName>
</protein>
<evidence type="ECO:0000313" key="4">
    <source>
        <dbReference type="Proteomes" id="UP000325785"/>
    </source>
</evidence>
<sequence length="127" mass="12891">MRDQASNIGVVQAVAAAVLSATNTADPIDLIGFNAATVVINTGAIVSSGDFTAKLQESEDGSTGWTDVAAAHLSGSFPASLEANATVKVGYIGYRRYIRTVLTKNSGTSIAVGVTIVKGHPADAPVT</sequence>
<dbReference type="Proteomes" id="UP000051401">
    <property type="component" value="Unassembled WGS sequence"/>
</dbReference>
<reference evidence="1 3" key="1">
    <citation type="submission" date="2015-04" db="EMBL/GenBank/DDBJ databases">
        <title>The draft genome sequence of Roseovarius indicus B108T.</title>
        <authorList>
            <person name="Li G."/>
            <person name="Lai Q."/>
            <person name="Shao Z."/>
            <person name="Yan P."/>
        </authorList>
    </citation>
    <scope>NUCLEOTIDE SEQUENCE [LARGE SCALE GENOMIC DNA]</scope>
    <source>
        <strain evidence="1 3">B108</strain>
    </source>
</reference>
<organism evidence="1 3">
    <name type="scientific">Roseovarius indicus</name>
    <dbReference type="NCBI Taxonomy" id="540747"/>
    <lineage>
        <taxon>Bacteria</taxon>
        <taxon>Pseudomonadati</taxon>
        <taxon>Pseudomonadota</taxon>
        <taxon>Alphaproteobacteria</taxon>
        <taxon>Rhodobacterales</taxon>
        <taxon>Roseobacteraceae</taxon>
        <taxon>Roseovarius</taxon>
    </lineage>
</organism>
<keyword evidence="3" id="KW-1185">Reference proteome</keyword>
<dbReference type="RefSeq" id="WP_057812935.1">
    <property type="nucleotide sequence ID" value="NZ_CP031598.1"/>
</dbReference>
<dbReference type="STRING" id="540747.SAMN04488031_102749"/>
<proteinExistence type="predicted"/>
<dbReference type="OrthoDB" id="5464931at2"/>
<dbReference type="AlphaFoldDB" id="A0A0T5PEX4"/>
<dbReference type="Proteomes" id="UP000325785">
    <property type="component" value="Chromosome"/>
</dbReference>
<gene>
    <name evidence="2" type="ORF">RIdsm_04753</name>
    <name evidence="1" type="ORF">XM52_02570</name>
</gene>
<reference evidence="2 4" key="2">
    <citation type="submission" date="2018-08" db="EMBL/GenBank/DDBJ databases">
        <title>Genetic Globetrotter - A new plasmid hitch-hiking vast phylogenetic and geographic distances.</title>
        <authorList>
            <person name="Vollmers J."/>
            <person name="Petersen J."/>
        </authorList>
    </citation>
    <scope>NUCLEOTIDE SEQUENCE [LARGE SCALE GENOMIC DNA]</scope>
    <source>
        <strain evidence="2 4">DSM 26383</strain>
    </source>
</reference>
<dbReference type="PATRIC" id="fig|540747.5.peg.522"/>
<evidence type="ECO:0000313" key="3">
    <source>
        <dbReference type="Proteomes" id="UP000051401"/>
    </source>
</evidence>
<dbReference type="EMBL" id="LAXI01000001">
    <property type="protein sequence ID" value="KRS19733.1"/>
    <property type="molecule type" value="Genomic_DNA"/>
</dbReference>